<comment type="caution">
    <text evidence="2">The sequence shown here is derived from an EMBL/GenBank/DDBJ whole genome shotgun (WGS) entry which is preliminary data.</text>
</comment>
<dbReference type="PROSITE" id="PS51688">
    <property type="entry name" value="ICA"/>
    <property type="match status" value="1"/>
</dbReference>
<gene>
    <name evidence="2" type="ORF">COV01_00460</name>
</gene>
<dbReference type="AlphaFoldDB" id="A0A2M8LCZ8"/>
<organism evidence="2 3">
    <name type="scientific">Candidatus Taylorbacteria bacterium CG10_big_fil_rev_8_21_14_0_10_41_48</name>
    <dbReference type="NCBI Taxonomy" id="1975024"/>
    <lineage>
        <taxon>Bacteria</taxon>
        <taxon>Candidatus Tayloriibacteriota</taxon>
    </lineage>
</organism>
<feature type="non-terminal residue" evidence="2">
    <location>
        <position position="1"/>
    </location>
</feature>
<evidence type="ECO:0000259" key="1">
    <source>
        <dbReference type="PROSITE" id="PS51688"/>
    </source>
</evidence>
<name>A0A2M8LCZ8_9BACT</name>
<dbReference type="Proteomes" id="UP000228700">
    <property type="component" value="Unassembled WGS sequence"/>
</dbReference>
<accession>A0A2M8LCZ8</accession>
<reference evidence="3" key="1">
    <citation type="submission" date="2017-09" db="EMBL/GenBank/DDBJ databases">
        <title>Depth-based differentiation of microbial function through sediment-hosted aquifers and enrichment of novel symbionts in the deep terrestrial subsurface.</title>
        <authorList>
            <person name="Probst A.J."/>
            <person name="Ladd B."/>
            <person name="Jarett J.K."/>
            <person name="Geller-Mcgrath D.E."/>
            <person name="Sieber C.M.K."/>
            <person name="Emerson J.B."/>
            <person name="Anantharaman K."/>
            <person name="Thomas B.C."/>
            <person name="Malmstrom R."/>
            <person name="Stieglmeier M."/>
            <person name="Klingl A."/>
            <person name="Woyke T."/>
            <person name="Ryan C.M."/>
            <person name="Banfield J.F."/>
        </authorList>
    </citation>
    <scope>NUCLEOTIDE SEQUENCE [LARGE SCALE GENOMIC DNA]</scope>
</reference>
<dbReference type="InterPro" id="IPR007001">
    <property type="entry name" value="Shufflon_N"/>
</dbReference>
<proteinExistence type="predicted"/>
<feature type="domain" description="Peptidase S74" evidence="1">
    <location>
        <begin position="132"/>
        <end position="221"/>
    </location>
</feature>
<protein>
    <recommendedName>
        <fullName evidence="1">Peptidase S74 domain-containing protein</fullName>
    </recommendedName>
</protein>
<dbReference type="EMBL" id="PFEQ01000001">
    <property type="protein sequence ID" value="PJE74496.1"/>
    <property type="molecule type" value="Genomic_DNA"/>
</dbReference>
<evidence type="ECO:0000313" key="3">
    <source>
        <dbReference type="Proteomes" id="UP000228700"/>
    </source>
</evidence>
<dbReference type="InterPro" id="IPR030392">
    <property type="entry name" value="S74_ICA"/>
</dbReference>
<evidence type="ECO:0000313" key="2">
    <source>
        <dbReference type="EMBL" id="PJE74496.1"/>
    </source>
</evidence>
<sequence length="228" mass="24300">APVNVGTTAQVKNGGLSVNAFTAWLDSYFAGKVGIGTVSPAYKLDVNGDVINNGWYRSQGATGWYSESYGGGWYMQDSTWIRSYGSKPVYMSNGLDTGAASGIGCGGGLGGSYILQVCGSAGVGAAAFYYTSDSSLKKDIVNLDGSLEKVLKLQGVSFSWKEDGSKNIGVIAQDVEKIYPELVNTDKKTGLKSVEYGNLVAPLIEAIKEQQKQIDELRVEIDSLKSFR</sequence>
<dbReference type="Pfam" id="PF13884">
    <property type="entry name" value="Peptidase_S74"/>
    <property type="match status" value="1"/>
</dbReference>
<dbReference type="Pfam" id="PF04917">
    <property type="entry name" value="Shufflon_N"/>
    <property type="match status" value="1"/>
</dbReference>